<dbReference type="GO" id="GO:0030313">
    <property type="term" value="C:cell envelope"/>
    <property type="evidence" value="ECO:0007669"/>
    <property type="project" value="UniProtKB-SubCell"/>
</dbReference>
<keyword evidence="4 7" id="KW-0812">Transmembrane</keyword>
<dbReference type="PANTHER" id="PTHR43081:SF1">
    <property type="entry name" value="ADENYLATE CYCLASE, TERMINAL-DIFFERENTIATION SPECIFIC"/>
    <property type="match status" value="1"/>
</dbReference>
<evidence type="ECO:0000256" key="4">
    <source>
        <dbReference type="ARBA" id="ARBA00022692"/>
    </source>
</evidence>
<accession>A0A9D8PNX6</accession>
<keyword evidence="5 7" id="KW-1133">Transmembrane helix</keyword>
<dbReference type="FunFam" id="3.30.70.1230:FF:000016">
    <property type="entry name" value="Adenylate/guanylate cyclase domain-containing protein"/>
    <property type="match status" value="1"/>
</dbReference>
<evidence type="ECO:0000256" key="2">
    <source>
        <dbReference type="ARBA" id="ARBA00005381"/>
    </source>
</evidence>
<gene>
    <name evidence="9" type="ORF">JW984_11140</name>
</gene>
<reference evidence="9" key="2">
    <citation type="submission" date="2021-01" db="EMBL/GenBank/DDBJ databases">
        <authorList>
            <person name="Hahn C.R."/>
            <person name="Youssef N.H."/>
            <person name="Elshahed M."/>
        </authorList>
    </citation>
    <scope>NUCLEOTIDE SEQUENCE</scope>
    <source>
        <strain evidence="9">Zod_Metabat.24</strain>
    </source>
</reference>
<dbReference type="SMART" id="SM01080">
    <property type="entry name" value="CHASE2"/>
    <property type="match status" value="1"/>
</dbReference>
<dbReference type="InterPro" id="IPR029787">
    <property type="entry name" value="Nucleotide_cyclase"/>
</dbReference>
<dbReference type="InterPro" id="IPR001054">
    <property type="entry name" value="A/G_cyclase"/>
</dbReference>
<dbReference type="AlphaFoldDB" id="A0A9D8PNX6"/>
<feature type="domain" description="Guanylate cyclase" evidence="8">
    <location>
        <begin position="474"/>
        <end position="606"/>
    </location>
</feature>
<dbReference type="PROSITE" id="PS50125">
    <property type="entry name" value="GUANYLATE_CYCLASE_2"/>
    <property type="match status" value="1"/>
</dbReference>
<sequence>MKSFRKTHPSLYKNVIGVAVAISVSLFIFLFYFPDFLKTFENKTGDIRFRLFSDENNRDPDIVIIAVDEESLNFYRDNLGTWPWPREVFGAVVDFLKTGGADTVVFDIIFPEPDIKNRASDEALSESVRKSGNVVTSLVFRPGRSGIAEDYESMVQRLYLKENRSLELDNKSGIEFTDYTSVTLPYLALLTMSSGVGATNFVADPDGPSRGTYPIFKYGGDYYPSLALLSAMKVMGVDPFKTDIEIGKDRVLNADRIGIPLLKDGRMMINWHGPYMTYKYYQIGDILESILAIRDGKKPAVLPTEFSGKVVLIGVTAISLYDLRATPFSPVYPGVELNATVIDNIVNGSYVRHVPKETTALLIFLLAFLTASISLRVGSATRGIISFFVIFSAFTAIAACLFYAQRVMLDYLAPSGAILLSFVVSLVVNYVTEGRAKRRFKDAFSKYVSHQVADEISKNIDDLKVDVGERKEISVLFSDIRGFTSMSEDLPPEEVVRRLNRYLGAMVEVVFRFGGTLDKYIGDAIMAFFGAPKDDPDHAMSACRCALAMVRELDKVNKKFTEEGLPKMQIGVGVNTGEVVVGNIGSELRIDYTVIGDHVNLASRLEGLNKEFKTTIIISEFTYGRSRDLKVRDLGEVHVRGKERPVRIYELLDTEEVDIKAMV</sequence>
<evidence type="ECO:0000256" key="1">
    <source>
        <dbReference type="ARBA" id="ARBA00004196"/>
    </source>
</evidence>
<dbReference type="Gene3D" id="3.30.70.1230">
    <property type="entry name" value="Nucleotide cyclase"/>
    <property type="match status" value="1"/>
</dbReference>
<name>A0A9D8PNX6_9DELT</name>
<dbReference type="InterPro" id="IPR050697">
    <property type="entry name" value="Adenylyl/Guanylyl_Cyclase_3/4"/>
</dbReference>
<protein>
    <submittedName>
        <fullName evidence="9">Adenylate/guanylate cyclase domain-containing protein</fullName>
    </submittedName>
</protein>
<evidence type="ECO:0000256" key="7">
    <source>
        <dbReference type="SAM" id="Phobius"/>
    </source>
</evidence>
<comment type="similarity">
    <text evidence="2">Belongs to the adenylyl cyclase class-3 family.</text>
</comment>
<dbReference type="SUPFAM" id="SSF55073">
    <property type="entry name" value="Nucleotide cyclase"/>
    <property type="match status" value="1"/>
</dbReference>
<dbReference type="Pfam" id="PF00211">
    <property type="entry name" value="Guanylate_cyc"/>
    <property type="match status" value="1"/>
</dbReference>
<dbReference type="GO" id="GO:0004016">
    <property type="term" value="F:adenylate cyclase activity"/>
    <property type="evidence" value="ECO:0007669"/>
    <property type="project" value="UniProtKB-ARBA"/>
</dbReference>
<evidence type="ECO:0000256" key="5">
    <source>
        <dbReference type="ARBA" id="ARBA00022989"/>
    </source>
</evidence>
<evidence type="ECO:0000256" key="6">
    <source>
        <dbReference type="ARBA" id="ARBA00023136"/>
    </source>
</evidence>
<dbReference type="Pfam" id="PF05226">
    <property type="entry name" value="CHASE2"/>
    <property type="match status" value="1"/>
</dbReference>
<keyword evidence="6 7" id="KW-0472">Membrane</keyword>
<evidence type="ECO:0000256" key="3">
    <source>
        <dbReference type="ARBA" id="ARBA00022475"/>
    </source>
</evidence>
<evidence type="ECO:0000259" key="8">
    <source>
        <dbReference type="PROSITE" id="PS50125"/>
    </source>
</evidence>
<proteinExistence type="inferred from homology"/>
<dbReference type="GO" id="GO:0035556">
    <property type="term" value="P:intracellular signal transduction"/>
    <property type="evidence" value="ECO:0007669"/>
    <property type="project" value="InterPro"/>
</dbReference>
<comment type="caution">
    <text evidence="9">The sequence shown here is derived from an EMBL/GenBank/DDBJ whole genome shotgun (WGS) entry which is preliminary data.</text>
</comment>
<dbReference type="CDD" id="cd07302">
    <property type="entry name" value="CHD"/>
    <property type="match status" value="1"/>
</dbReference>
<evidence type="ECO:0000313" key="9">
    <source>
        <dbReference type="EMBL" id="MBN1573739.1"/>
    </source>
</evidence>
<dbReference type="Proteomes" id="UP000809273">
    <property type="component" value="Unassembled WGS sequence"/>
</dbReference>
<organism evidence="9 10">
    <name type="scientific">Candidatus Zymogenus saltonus</name>
    <dbReference type="NCBI Taxonomy" id="2844893"/>
    <lineage>
        <taxon>Bacteria</taxon>
        <taxon>Deltaproteobacteria</taxon>
        <taxon>Candidatus Zymogenia</taxon>
        <taxon>Candidatus Zymogeniales</taxon>
        <taxon>Candidatus Zymogenaceae</taxon>
        <taxon>Candidatus Zymogenus</taxon>
    </lineage>
</organism>
<feature type="transmembrane region" description="Helical" evidence="7">
    <location>
        <begin position="384"/>
        <end position="405"/>
    </location>
</feature>
<dbReference type="EMBL" id="JAFGIX010000054">
    <property type="protein sequence ID" value="MBN1573739.1"/>
    <property type="molecule type" value="Genomic_DNA"/>
</dbReference>
<keyword evidence="3" id="KW-1003">Cell membrane</keyword>
<feature type="transmembrane region" description="Helical" evidence="7">
    <location>
        <begin position="411"/>
        <end position="431"/>
    </location>
</feature>
<reference evidence="9" key="1">
    <citation type="journal article" date="2021" name="Environ. Microbiol.">
        <title>Genomic characterization of three novel Desulfobacterota classes expand the metabolic and phylogenetic diversity of the phylum.</title>
        <authorList>
            <person name="Murphy C.L."/>
            <person name="Biggerstaff J."/>
            <person name="Eichhorn A."/>
            <person name="Ewing E."/>
            <person name="Shahan R."/>
            <person name="Soriano D."/>
            <person name="Stewart S."/>
            <person name="VanMol K."/>
            <person name="Walker R."/>
            <person name="Walters P."/>
            <person name="Elshahed M.S."/>
            <person name="Youssef N.H."/>
        </authorList>
    </citation>
    <scope>NUCLEOTIDE SEQUENCE</scope>
    <source>
        <strain evidence="9">Zod_Metabat.24</strain>
    </source>
</reference>
<feature type="transmembrane region" description="Helical" evidence="7">
    <location>
        <begin position="359"/>
        <end position="377"/>
    </location>
</feature>
<dbReference type="InterPro" id="IPR007890">
    <property type="entry name" value="CHASE2"/>
</dbReference>
<dbReference type="GO" id="GO:0006171">
    <property type="term" value="P:cAMP biosynthetic process"/>
    <property type="evidence" value="ECO:0007669"/>
    <property type="project" value="TreeGrafter"/>
</dbReference>
<dbReference type="SMART" id="SM00044">
    <property type="entry name" value="CYCc"/>
    <property type="match status" value="1"/>
</dbReference>
<dbReference type="PANTHER" id="PTHR43081">
    <property type="entry name" value="ADENYLATE CYCLASE, TERMINAL-DIFFERENTIATION SPECIFIC-RELATED"/>
    <property type="match status" value="1"/>
</dbReference>
<evidence type="ECO:0000313" key="10">
    <source>
        <dbReference type="Proteomes" id="UP000809273"/>
    </source>
</evidence>
<feature type="transmembrane region" description="Helical" evidence="7">
    <location>
        <begin position="12"/>
        <end position="33"/>
    </location>
</feature>
<comment type="subcellular location">
    <subcellularLocation>
        <location evidence="1">Cell envelope</location>
    </subcellularLocation>
</comment>